<evidence type="ECO:0000259" key="2">
    <source>
        <dbReference type="PROSITE" id="PS51833"/>
    </source>
</evidence>
<protein>
    <submittedName>
        <fullName evidence="3">HDOD domain-containing protein</fullName>
    </submittedName>
</protein>
<evidence type="ECO:0000313" key="4">
    <source>
        <dbReference type="Proteomes" id="UP001431449"/>
    </source>
</evidence>
<comment type="caution">
    <text evidence="3">The sequence shown here is derived from an EMBL/GenBank/DDBJ whole genome shotgun (WGS) entry which is preliminary data.</text>
</comment>
<dbReference type="InterPro" id="IPR052340">
    <property type="entry name" value="RNase_Y/CdgJ"/>
</dbReference>
<proteinExistence type="predicted"/>
<reference evidence="3" key="1">
    <citation type="submission" date="2022-04" db="EMBL/GenBank/DDBJ databases">
        <title>Lysobacter sp. CAU 1642 isolated from sea sand.</title>
        <authorList>
            <person name="Kim W."/>
        </authorList>
    </citation>
    <scope>NUCLEOTIDE SEQUENCE</scope>
    <source>
        <strain evidence="3">CAU 1642</strain>
    </source>
</reference>
<feature type="region of interest" description="Disordered" evidence="1">
    <location>
        <begin position="1"/>
        <end position="33"/>
    </location>
</feature>
<dbReference type="PANTHER" id="PTHR33525:SF4">
    <property type="entry name" value="CYCLIC DI-GMP PHOSPHODIESTERASE CDGJ"/>
    <property type="match status" value="1"/>
</dbReference>
<sequence length="561" mass="61501">MEAKDVTDQSPHPGRGAGAPGQEGSSPGCPRFTGVEQREGLEAWLDALTLKDPPILATTAARVCAWRENPLGRSDELADILTADASVSASILKVANSALYRRSPNPMTELGHAVAELGVDRVVEVALACAVVEDFASEDRTGRVCEELGVALHASAQARMICQEAGLGDDPAVSLLALLSRLGPIVLWSHLDRLDERFSAWPLAALRAGCGHDSVEWDLLCFEPRTLSELLAQRWRLRESSRVAVLASFLQDHQVVAIEIAHDLAAGIAHRPRTRPLEETISRLSKLTGQDEASVVESVLQVSRTARAFISERLSQEVAHRIFVVHLPGEVIDDEEAASTTRPEFVPAHFQELQMLRGAEMEVDSESEGSRRTLPVRFCGAEAGKGMLVMPQPADWKAFRTGSQLMVKGFNGRFAFEFEARLCRIIERPGRCWMLSYPESVNARSVRAAHRLRTALVVKISQRGSVGRLTALGADISPQGMQLISEEAIGSQGQALRLMFALYTGERTRTVEFDCVIRHSRFDEKAQLHRTGVAFEPGCDRESALGLSEFVAQRMSWLQCA</sequence>
<evidence type="ECO:0000313" key="3">
    <source>
        <dbReference type="EMBL" id="MCK7593010.1"/>
    </source>
</evidence>
<dbReference type="SUPFAM" id="SSF109604">
    <property type="entry name" value="HD-domain/PDEase-like"/>
    <property type="match status" value="1"/>
</dbReference>
<dbReference type="Proteomes" id="UP001431449">
    <property type="component" value="Unassembled WGS sequence"/>
</dbReference>
<dbReference type="PROSITE" id="PS51833">
    <property type="entry name" value="HDOD"/>
    <property type="match status" value="1"/>
</dbReference>
<dbReference type="RefSeq" id="WP_248205885.1">
    <property type="nucleotide sequence ID" value="NZ_JALNMH010000003.1"/>
</dbReference>
<accession>A0ABT0GG68</accession>
<name>A0ABT0GG68_9GAMM</name>
<evidence type="ECO:0000256" key="1">
    <source>
        <dbReference type="SAM" id="MobiDB-lite"/>
    </source>
</evidence>
<dbReference type="Gene3D" id="1.10.3210.10">
    <property type="entry name" value="Hypothetical protein af1432"/>
    <property type="match status" value="1"/>
</dbReference>
<dbReference type="EMBL" id="JALNMH010000003">
    <property type="protein sequence ID" value="MCK7593010.1"/>
    <property type="molecule type" value="Genomic_DNA"/>
</dbReference>
<dbReference type="PANTHER" id="PTHR33525">
    <property type="match status" value="1"/>
</dbReference>
<keyword evidence="4" id="KW-1185">Reference proteome</keyword>
<dbReference type="InterPro" id="IPR009875">
    <property type="entry name" value="PilZ_domain"/>
</dbReference>
<dbReference type="Pfam" id="PF07238">
    <property type="entry name" value="PilZ"/>
    <property type="match status" value="1"/>
</dbReference>
<feature type="domain" description="HDOD" evidence="2">
    <location>
        <begin position="53"/>
        <end position="251"/>
    </location>
</feature>
<gene>
    <name evidence="3" type="ORF">M0G41_04915</name>
</gene>
<dbReference type="Pfam" id="PF08668">
    <property type="entry name" value="HDOD"/>
    <property type="match status" value="1"/>
</dbReference>
<dbReference type="InterPro" id="IPR013976">
    <property type="entry name" value="HDOD"/>
</dbReference>
<organism evidence="3 4">
    <name type="scientific">Pseudomarimonas salicorniae</name>
    <dbReference type="NCBI Taxonomy" id="2933270"/>
    <lineage>
        <taxon>Bacteria</taxon>
        <taxon>Pseudomonadati</taxon>
        <taxon>Pseudomonadota</taxon>
        <taxon>Gammaproteobacteria</taxon>
        <taxon>Lysobacterales</taxon>
        <taxon>Lysobacteraceae</taxon>
        <taxon>Pseudomarimonas</taxon>
    </lineage>
</organism>